<dbReference type="PANTHER" id="PTHR31956:SF2">
    <property type="entry name" value="NON-SPECIFIC PHOSPHOLIPASE C6"/>
    <property type="match status" value="1"/>
</dbReference>
<dbReference type="AlphaFoldDB" id="A0A1W6N0Z9"/>
<gene>
    <name evidence="2" type="ORF">B1812_09770</name>
</gene>
<dbReference type="PANTHER" id="PTHR31956">
    <property type="entry name" value="NON-SPECIFIC PHOSPHOLIPASE C4-RELATED"/>
    <property type="match status" value="1"/>
</dbReference>
<protein>
    <recommendedName>
        <fullName evidence="4">Phosphoesterase</fullName>
    </recommendedName>
</protein>
<dbReference type="Proteomes" id="UP000193978">
    <property type="component" value="Chromosome"/>
</dbReference>
<dbReference type="InterPro" id="IPR007312">
    <property type="entry name" value="Phosphoesterase"/>
</dbReference>
<dbReference type="InterPro" id="IPR017850">
    <property type="entry name" value="Alkaline_phosphatase_core_sf"/>
</dbReference>
<reference evidence="2 3" key="1">
    <citation type="submission" date="2017-02" db="EMBL/GenBank/DDBJ databases">
        <authorList>
            <person name="Peterson S.W."/>
        </authorList>
    </citation>
    <scope>NUCLEOTIDE SEQUENCE [LARGE SCALE GENOMIC DNA]</scope>
    <source>
        <strain evidence="2 3">S285</strain>
    </source>
</reference>
<evidence type="ECO:0000313" key="2">
    <source>
        <dbReference type="EMBL" id="ARN83532.1"/>
    </source>
</evidence>
<sequence>MLENRSFDSIFALSGIPNIIAATGEDSNSYGLQHYNFGGGAPASLTTDPGHEFLDVLEQLTKAKRYSPVQGYPKICNTGFVTNYATSTREGTGLPTPEHYGDVMLGYSIGSGVQLSVIWALASHFAICDQWFSSLPGPTWPNRFFLHGASSSGMDDSPTSEQMGWMETAQGFVYANGSLFDAMTSNALSWRIYNDYYNAYRAEQYDTDAGAIAQVSAIKNISFHSNVNDLSSTYQTGQLDCFISDLNGNYPYKYTFIEPHYGDAYDGTYAYGSSQHPMDDTYGGESLIKGVYEAIRNSPLWERSLLIITYDEHGGLYDSQKPGDAIPPGDGNTSWSTHGFDFSKIGVRVPAVVVSPYVAKGTVSHTPYDHSSVAATLERTFGFAALTERDAAANDFSGLNSLSAARTDCPVVLPTPAAPAARRLPPATDLSDFTPLPESGNLIGILGICLKTDLEMSGDQPAQRALAVEKFRRLKTRGDARRYVREVLARARQRKDALKKP</sequence>
<evidence type="ECO:0008006" key="4">
    <source>
        <dbReference type="Google" id="ProtNLM"/>
    </source>
</evidence>
<dbReference type="STRING" id="655015.B1812_09770"/>
<proteinExistence type="predicted"/>
<dbReference type="Pfam" id="PF04185">
    <property type="entry name" value="Phosphoesterase"/>
    <property type="match status" value="1"/>
</dbReference>
<dbReference type="SUPFAM" id="SSF53649">
    <property type="entry name" value="Alkaline phosphatase-like"/>
    <property type="match status" value="2"/>
</dbReference>
<accession>A0A1W6N0Z9</accession>
<keyword evidence="1" id="KW-0378">Hydrolase</keyword>
<dbReference type="GO" id="GO:0009395">
    <property type="term" value="P:phospholipid catabolic process"/>
    <property type="evidence" value="ECO:0007669"/>
    <property type="project" value="TreeGrafter"/>
</dbReference>
<dbReference type="KEGG" id="mbry:B1812_09770"/>
<evidence type="ECO:0000256" key="1">
    <source>
        <dbReference type="ARBA" id="ARBA00022801"/>
    </source>
</evidence>
<dbReference type="EMBL" id="CP019948">
    <property type="protein sequence ID" value="ARN83532.1"/>
    <property type="molecule type" value="Genomic_DNA"/>
</dbReference>
<dbReference type="GO" id="GO:0016788">
    <property type="term" value="F:hydrolase activity, acting on ester bonds"/>
    <property type="evidence" value="ECO:0007669"/>
    <property type="project" value="InterPro"/>
</dbReference>
<organism evidence="2 3">
    <name type="scientific">Methylocystis bryophila</name>
    <dbReference type="NCBI Taxonomy" id="655015"/>
    <lineage>
        <taxon>Bacteria</taxon>
        <taxon>Pseudomonadati</taxon>
        <taxon>Pseudomonadota</taxon>
        <taxon>Alphaproteobacteria</taxon>
        <taxon>Hyphomicrobiales</taxon>
        <taxon>Methylocystaceae</taxon>
        <taxon>Methylocystis</taxon>
    </lineage>
</organism>
<keyword evidence="3" id="KW-1185">Reference proteome</keyword>
<evidence type="ECO:0000313" key="3">
    <source>
        <dbReference type="Proteomes" id="UP000193978"/>
    </source>
</evidence>
<dbReference type="Gene3D" id="3.40.720.10">
    <property type="entry name" value="Alkaline Phosphatase, subunit A"/>
    <property type="match status" value="2"/>
</dbReference>
<name>A0A1W6N0Z9_9HYPH</name>